<dbReference type="GO" id="GO:0005886">
    <property type="term" value="C:plasma membrane"/>
    <property type="evidence" value="ECO:0007669"/>
    <property type="project" value="TreeGrafter"/>
</dbReference>
<dbReference type="InterPro" id="IPR001996">
    <property type="entry name" value="PTS_IIB_1"/>
</dbReference>
<dbReference type="EMBL" id="DVHC01000012">
    <property type="protein sequence ID" value="HIR58607.1"/>
    <property type="molecule type" value="Genomic_DNA"/>
</dbReference>
<keyword evidence="5" id="KW-0418">Kinase</keyword>
<dbReference type="InterPro" id="IPR050429">
    <property type="entry name" value="PTS_Glucose_EIICBA"/>
</dbReference>
<dbReference type="GO" id="GO:0008982">
    <property type="term" value="F:protein-N(PI)-phosphohistidine-sugar phosphotransferase activity"/>
    <property type="evidence" value="ECO:0007669"/>
    <property type="project" value="InterPro"/>
</dbReference>
<name>A0A9D1DTF3_9FIRM</name>
<keyword evidence="4" id="KW-0598">Phosphotransferase system</keyword>
<dbReference type="SUPFAM" id="SSF55604">
    <property type="entry name" value="Glucose permease domain IIB"/>
    <property type="match status" value="1"/>
</dbReference>
<dbReference type="GO" id="GO:0090563">
    <property type="term" value="F:protein-phosphocysteine-sugar phosphotransferase activity"/>
    <property type="evidence" value="ECO:0007669"/>
    <property type="project" value="TreeGrafter"/>
</dbReference>
<dbReference type="GO" id="GO:0016301">
    <property type="term" value="F:kinase activity"/>
    <property type="evidence" value="ECO:0007669"/>
    <property type="project" value="UniProtKB-KW"/>
</dbReference>
<reference evidence="9" key="1">
    <citation type="submission" date="2020-10" db="EMBL/GenBank/DDBJ databases">
        <authorList>
            <person name="Gilroy R."/>
        </authorList>
    </citation>
    <scope>NUCLEOTIDE SEQUENCE</scope>
    <source>
        <strain evidence="9">CHK184-20233</strain>
    </source>
</reference>
<dbReference type="PROSITE" id="PS51098">
    <property type="entry name" value="PTS_EIIB_TYPE_1"/>
    <property type="match status" value="1"/>
</dbReference>
<evidence type="ECO:0000256" key="7">
    <source>
        <dbReference type="SAM" id="Phobius"/>
    </source>
</evidence>
<feature type="domain" description="PTS EIIB type-1" evidence="8">
    <location>
        <begin position="31"/>
        <end position="106"/>
    </location>
</feature>
<evidence type="ECO:0000256" key="4">
    <source>
        <dbReference type="ARBA" id="ARBA00022683"/>
    </source>
</evidence>
<evidence type="ECO:0000313" key="10">
    <source>
        <dbReference type="Proteomes" id="UP000824232"/>
    </source>
</evidence>
<protein>
    <submittedName>
        <fullName evidence="9">PTS transporter subunit EIIB</fullName>
    </submittedName>
</protein>
<feature type="transmembrane region" description="Helical" evidence="7">
    <location>
        <begin position="6"/>
        <end position="23"/>
    </location>
</feature>
<keyword evidence="2" id="KW-0762">Sugar transport</keyword>
<keyword evidence="7" id="KW-0812">Transmembrane</keyword>
<keyword evidence="7" id="KW-0472">Membrane</keyword>
<dbReference type="InterPro" id="IPR018113">
    <property type="entry name" value="PTrfase_EIIB_Cys"/>
</dbReference>
<dbReference type="PANTHER" id="PTHR30009:SF4">
    <property type="entry name" value="PTS SYSTEM N-ACETYLGLUCOSAMINE-SPECIFIC EIICBA COMPONENT"/>
    <property type="match status" value="1"/>
</dbReference>
<dbReference type="InterPro" id="IPR036878">
    <property type="entry name" value="Glu_permease_IIB"/>
</dbReference>
<reference evidence="9" key="2">
    <citation type="journal article" date="2021" name="PeerJ">
        <title>Extensive microbial diversity within the chicken gut microbiome revealed by metagenomics and culture.</title>
        <authorList>
            <person name="Gilroy R."/>
            <person name="Ravi A."/>
            <person name="Getino M."/>
            <person name="Pursley I."/>
            <person name="Horton D.L."/>
            <person name="Alikhan N.F."/>
            <person name="Baker D."/>
            <person name="Gharbi K."/>
            <person name="Hall N."/>
            <person name="Watson M."/>
            <person name="Adriaenssens E.M."/>
            <person name="Foster-Nyarko E."/>
            <person name="Jarju S."/>
            <person name="Secka A."/>
            <person name="Antonio M."/>
            <person name="Oren A."/>
            <person name="Chaudhuri R.R."/>
            <person name="La Ragione R."/>
            <person name="Hildebrand F."/>
            <person name="Pallen M.J."/>
        </authorList>
    </citation>
    <scope>NUCLEOTIDE SEQUENCE</scope>
    <source>
        <strain evidence="9">CHK184-20233</strain>
    </source>
</reference>
<proteinExistence type="predicted"/>
<dbReference type="AlphaFoldDB" id="A0A9D1DTF3"/>
<dbReference type="GO" id="GO:0009401">
    <property type="term" value="P:phosphoenolpyruvate-dependent sugar phosphotransferase system"/>
    <property type="evidence" value="ECO:0007669"/>
    <property type="project" value="UniProtKB-KW"/>
</dbReference>
<evidence type="ECO:0000256" key="5">
    <source>
        <dbReference type="ARBA" id="ARBA00022777"/>
    </source>
</evidence>
<evidence type="ECO:0000256" key="6">
    <source>
        <dbReference type="PROSITE-ProRule" id="PRU00421"/>
    </source>
</evidence>
<keyword evidence="1" id="KW-0813">Transport</keyword>
<sequence length="106" mass="11918">MNLLDIQYIIIIVVILIILLAVLKANKKDANIDLNKLVEYLGGKDNIISTESKLSRFIVTLKDTSKVDKESIQKLGAKGIVEINNQLKIILGPESKQLKKYIDELK</sequence>
<evidence type="ECO:0000256" key="2">
    <source>
        <dbReference type="ARBA" id="ARBA00022597"/>
    </source>
</evidence>
<keyword evidence="3" id="KW-0808">Transferase</keyword>
<organism evidence="9 10">
    <name type="scientific">Candidatus Onthousia excrementipullorum</name>
    <dbReference type="NCBI Taxonomy" id="2840884"/>
    <lineage>
        <taxon>Bacteria</taxon>
        <taxon>Bacillati</taxon>
        <taxon>Bacillota</taxon>
        <taxon>Bacilli</taxon>
        <taxon>Candidatus Onthousia</taxon>
    </lineage>
</organism>
<evidence type="ECO:0000313" key="9">
    <source>
        <dbReference type="EMBL" id="HIR58607.1"/>
    </source>
</evidence>
<dbReference type="Proteomes" id="UP000824232">
    <property type="component" value="Unassembled WGS sequence"/>
</dbReference>
<gene>
    <name evidence="9" type="ORF">IAB38_01010</name>
</gene>
<evidence type="ECO:0000259" key="8">
    <source>
        <dbReference type="PROSITE" id="PS51098"/>
    </source>
</evidence>
<dbReference type="GO" id="GO:0015764">
    <property type="term" value="P:N-acetylglucosamine transport"/>
    <property type="evidence" value="ECO:0007669"/>
    <property type="project" value="TreeGrafter"/>
</dbReference>
<dbReference type="Pfam" id="PF00367">
    <property type="entry name" value="PTS_EIIB"/>
    <property type="match status" value="1"/>
</dbReference>
<evidence type="ECO:0000256" key="3">
    <source>
        <dbReference type="ARBA" id="ARBA00022679"/>
    </source>
</evidence>
<dbReference type="Gene3D" id="3.30.1360.60">
    <property type="entry name" value="Glucose permease domain IIB"/>
    <property type="match status" value="1"/>
</dbReference>
<comment type="caution">
    <text evidence="6">Lacks conserved residue(s) required for the propagation of feature annotation.</text>
</comment>
<keyword evidence="7" id="KW-1133">Transmembrane helix</keyword>
<comment type="caution">
    <text evidence="9">The sequence shown here is derived from an EMBL/GenBank/DDBJ whole genome shotgun (WGS) entry which is preliminary data.</text>
</comment>
<accession>A0A9D1DTF3</accession>
<dbReference type="PANTHER" id="PTHR30009">
    <property type="entry name" value="CYTOCHROME C-TYPE SYNTHESIS PROTEIN AND PTS TRANSMEMBRANE COMPONENT"/>
    <property type="match status" value="1"/>
</dbReference>
<evidence type="ECO:0000256" key="1">
    <source>
        <dbReference type="ARBA" id="ARBA00022448"/>
    </source>
</evidence>